<feature type="binding site" evidence="16">
    <location>
        <position position="430"/>
    </location>
    <ligand>
        <name>Zn(2+)</name>
        <dbReference type="ChEBI" id="CHEBI:29105"/>
        <note>catalytic</note>
    </ligand>
</feature>
<evidence type="ECO:0000256" key="2">
    <source>
        <dbReference type="ARBA" id="ARBA00012336"/>
    </source>
</evidence>
<evidence type="ECO:0000256" key="10">
    <source>
        <dbReference type="ARBA" id="ARBA00023049"/>
    </source>
</evidence>
<feature type="active site" evidence="15">
    <location>
        <position position="427"/>
    </location>
</feature>
<dbReference type="OrthoDB" id="360839at2759"/>
<evidence type="ECO:0000256" key="1">
    <source>
        <dbReference type="ARBA" id="ARBA00004477"/>
    </source>
</evidence>
<feature type="transmembrane region" description="Helical" evidence="18">
    <location>
        <begin position="437"/>
        <end position="459"/>
    </location>
</feature>
<dbReference type="AlphaFoldDB" id="A0A9W8DS09"/>
<feature type="binding site" evidence="16">
    <location>
        <position position="426"/>
    </location>
    <ligand>
        <name>Zn(2+)</name>
        <dbReference type="ChEBI" id="CHEBI:29105"/>
        <note>catalytic</note>
    </ligand>
</feature>
<comment type="cofactor">
    <cofactor evidence="16">
        <name>Zn(2+)</name>
        <dbReference type="ChEBI" id="CHEBI:29105"/>
    </cofactor>
    <text evidence="16">Binds 1 zinc ion per subunit.</text>
</comment>
<comment type="similarity">
    <text evidence="13">Belongs to the peptidase M48A family.</text>
</comment>
<evidence type="ECO:0000256" key="18">
    <source>
        <dbReference type="SAM" id="Phobius"/>
    </source>
</evidence>
<dbReference type="GO" id="GO:0071586">
    <property type="term" value="P:CAAX-box protein processing"/>
    <property type="evidence" value="ECO:0007669"/>
    <property type="project" value="InterPro"/>
</dbReference>
<dbReference type="InterPro" id="IPR032456">
    <property type="entry name" value="Peptidase_M48_N"/>
</dbReference>
<evidence type="ECO:0000256" key="17">
    <source>
        <dbReference type="SAM" id="MobiDB-lite"/>
    </source>
</evidence>
<evidence type="ECO:0000256" key="14">
    <source>
        <dbReference type="ARBA" id="ARBA00083451"/>
    </source>
</evidence>
<proteinExistence type="inferred from homology"/>
<dbReference type="FunFam" id="3.30.2010.10:FF:000002">
    <property type="entry name" value="CAAX prenyl protease"/>
    <property type="match status" value="1"/>
</dbReference>
<comment type="caution">
    <text evidence="21">The sequence shown here is derived from an EMBL/GenBank/DDBJ whole genome shotgun (WGS) entry which is preliminary data.</text>
</comment>
<evidence type="ECO:0000256" key="15">
    <source>
        <dbReference type="PIRSR" id="PIRSR627057-1"/>
    </source>
</evidence>
<protein>
    <recommendedName>
        <fullName evidence="2">Ste24 endopeptidase</fullName>
        <ecNumber evidence="2">3.4.24.84</ecNumber>
    </recommendedName>
    <alternativeName>
        <fullName evidence="14">Prenyl protein-specific endoprotease 1</fullName>
    </alternativeName>
</protein>
<dbReference type="GO" id="GO:0046872">
    <property type="term" value="F:metal ion binding"/>
    <property type="evidence" value="ECO:0007669"/>
    <property type="project" value="UniProtKB-KW"/>
</dbReference>
<evidence type="ECO:0000313" key="22">
    <source>
        <dbReference type="Proteomes" id="UP001150538"/>
    </source>
</evidence>
<keyword evidence="6 21" id="KW-0378">Hydrolase</keyword>
<feature type="binding site" evidence="16">
    <location>
        <position position="504"/>
    </location>
    <ligand>
        <name>Zn(2+)</name>
        <dbReference type="ChEBI" id="CHEBI:29105"/>
        <note>catalytic</note>
    </ligand>
</feature>
<comment type="catalytic activity">
    <reaction evidence="12">
        <text>Hydrolyzes the peptide bond -P2-(S-farnesyl or geranylgeranyl)C-P1'-P2'-P3'-COOH where P1' and P2' are amino acids with aliphatic side chains and P3' is any C-terminal residue.</text>
        <dbReference type="EC" id="3.4.24.84"/>
    </reaction>
</comment>
<dbReference type="EC" id="3.4.24.84" evidence="2"/>
<feature type="transmembrane region" description="Helical" evidence="18">
    <location>
        <begin position="471"/>
        <end position="495"/>
    </location>
</feature>
<dbReference type="Pfam" id="PF16491">
    <property type="entry name" value="Peptidase_M48_N"/>
    <property type="match status" value="1"/>
</dbReference>
<keyword evidence="4 18" id="KW-0812">Transmembrane</keyword>
<evidence type="ECO:0000256" key="8">
    <source>
        <dbReference type="ARBA" id="ARBA00022833"/>
    </source>
</evidence>
<dbReference type="GO" id="GO:0005789">
    <property type="term" value="C:endoplasmic reticulum membrane"/>
    <property type="evidence" value="ECO:0007669"/>
    <property type="project" value="UniProtKB-SubCell"/>
</dbReference>
<gene>
    <name evidence="21" type="primary">STE24</name>
    <name evidence="21" type="ORF">H4219_004331</name>
</gene>
<evidence type="ECO:0000256" key="13">
    <source>
        <dbReference type="ARBA" id="ARBA00060927"/>
    </source>
</evidence>
<evidence type="ECO:0000256" key="12">
    <source>
        <dbReference type="ARBA" id="ARBA00044456"/>
    </source>
</evidence>
<reference evidence="21" key="1">
    <citation type="submission" date="2022-07" db="EMBL/GenBank/DDBJ databases">
        <title>Phylogenomic reconstructions and comparative analyses of Kickxellomycotina fungi.</title>
        <authorList>
            <person name="Reynolds N.K."/>
            <person name="Stajich J.E."/>
            <person name="Barry K."/>
            <person name="Grigoriev I.V."/>
            <person name="Crous P."/>
            <person name="Smith M.E."/>
        </authorList>
    </citation>
    <scope>NUCLEOTIDE SEQUENCE</scope>
    <source>
        <strain evidence="21">NBRC 100468</strain>
    </source>
</reference>
<dbReference type="CDD" id="cd07343">
    <property type="entry name" value="M48A_Zmpste24p_like"/>
    <property type="match status" value="1"/>
</dbReference>
<keyword evidence="5 16" id="KW-0479">Metal-binding</keyword>
<feature type="region of interest" description="Disordered" evidence="17">
    <location>
        <begin position="1"/>
        <end position="39"/>
    </location>
</feature>
<evidence type="ECO:0000256" key="3">
    <source>
        <dbReference type="ARBA" id="ARBA00022670"/>
    </source>
</evidence>
<feature type="domain" description="Peptidase M48" evidence="19">
    <location>
        <begin position="357"/>
        <end position="560"/>
    </location>
</feature>
<feature type="active site" description="Proton donor" evidence="15">
    <location>
        <position position="508"/>
    </location>
</feature>
<comment type="subcellular location">
    <subcellularLocation>
        <location evidence="1">Endoplasmic reticulum membrane</location>
        <topology evidence="1">Multi-pass membrane protein</topology>
    </subcellularLocation>
</comment>
<evidence type="ECO:0000256" key="4">
    <source>
        <dbReference type="ARBA" id="ARBA00022692"/>
    </source>
</evidence>
<dbReference type="PANTHER" id="PTHR10120">
    <property type="entry name" value="CAAX PRENYL PROTEASE 1"/>
    <property type="match status" value="1"/>
</dbReference>
<dbReference type="InterPro" id="IPR001915">
    <property type="entry name" value="Peptidase_M48"/>
</dbReference>
<dbReference type="EMBL" id="JANBPU010000147">
    <property type="protein sequence ID" value="KAJ1915401.1"/>
    <property type="molecule type" value="Genomic_DNA"/>
</dbReference>
<accession>A0A9W8DS09</accession>
<evidence type="ECO:0000256" key="6">
    <source>
        <dbReference type="ARBA" id="ARBA00022801"/>
    </source>
</evidence>
<keyword evidence="7" id="KW-0256">Endoplasmic reticulum</keyword>
<dbReference type="Pfam" id="PF01435">
    <property type="entry name" value="Peptidase_M48"/>
    <property type="match status" value="1"/>
</dbReference>
<dbReference type="Gene3D" id="3.30.2010.10">
    <property type="entry name" value="Metalloproteases ('zincins'), catalytic domain"/>
    <property type="match status" value="1"/>
</dbReference>
<sequence>MGEKATDSPDLRNRDKGKEEAPPHSPNAREEEPETDEVQTTTIEALERVVSSQGLLDDIIDGVRLGLLTITLLSLVLLALLGSSTPEIFPVIRPVWNFGANLPYYILSFPHRVLYLTTLVPKSIDEAQVLATHYLAYQKESLKTLPYKDLTIWFFWAKYLWESYLCIRQREKLHDIKRPSAIRSIVSRQKFLEANAYSLDKSSVSLVSDFLGVVIFTLKLVYNYYPLLWDISGTIVTDHLHISTGSEFARVCVMLLLETVEETIIGIPIKAYSTFIVEAKHGFNNQTIGLFFSDIAKSVVIETIIGSIITSIIVWIVHNTGEYLYLYIWFALLGITFIMISIYPTLIQPLFNKVEPLPEGELRSAIEALASRTGFPLKKLYQIDGSRRSAHSNAYMYGFFKNKRIVIFDTLIEQTTVEETCAVLGHEIGHWKMGHTISMLISFAIESFAMLYVFSIFVHEEALYNSFGFSTMPAVIGLKLFMFIYSPLSSLLYFVHNIISRRNEFQADAYAKKLGYGKKLESALIKIQIKNKGNMNPDPLYSAYHYSHPSLVERLRAIDDPNVAPKTE</sequence>
<dbReference type="InterPro" id="IPR027057">
    <property type="entry name" value="CAXX_Prtase_1"/>
</dbReference>
<keyword evidence="10 21" id="KW-0482">Metalloprotease</keyword>
<dbReference type="GO" id="GO:0004222">
    <property type="term" value="F:metalloendopeptidase activity"/>
    <property type="evidence" value="ECO:0007669"/>
    <property type="project" value="InterPro"/>
</dbReference>
<evidence type="ECO:0000256" key="7">
    <source>
        <dbReference type="ARBA" id="ARBA00022824"/>
    </source>
</evidence>
<keyword evidence="22" id="KW-1185">Reference proteome</keyword>
<name>A0A9W8DS09_9FUNG</name>
<evidence type="ECO:0000256" key="9">
    <source>
        <dbReference type="ARBA" id="ARBA00022989"/>
    </source>
</evidence>
<organism evidence="21 22">
    <name type="scientific">Mycoemilia scoparia</name>
    <dbReference type="NCBI Taxonomy" id="417184"/>
    <lineage>
        <taxon>Eukaryota</taxon>
        <taxon>Fungi</taxon>
        <taxon>Fungi incertae sedis</taxon>
        <taxon>Zoopagomycota</taxon>
        <taxon>Kickxellomycotina</taxon>
        <taxon>Kickxellomycetes</taxon>
        <taxon>Kickxellales</taxon>
        <taxon>Kickxellaceae</taxon>
        <taxon>Mycoemilia</taxon>
    </lineage>
</organism>
<evidence type="ECO:0000313" key="21">
    <source>
        <dbReference type="EMBL" id="KAJ1915401.1"/>
    </source>
</evidence>
<keyword evidence="8 16" id="KW-0862">Zinc</keyword>
<keyword evidence="9 18" id="KW-1133">Transmembrane helix</keyword>
<keyword evidence="11 18" id="KW-0472">Membrane</keyword>
<feature type="domain" description="CAAX prenyl protease 1 N-terminal" evidence="20">
    <location>
        <begin position="173"/>
        <end position="353"/>
    </location>
</feature>
<feature type="compositionally biased region" description="Basic and acidic residues" evidence="17">
    <location>
        <begin position="1"/>
        <end position="30"/>
    </location>
</feature>
<feature type="transmembrane region" description="Helical" evidence="18">
    <location>
        <begin position="324"/>
        <end position="343"/>
    </location>
</feature>
<evidence type="ECO:0000259" key="20">
    <source>
        <dbReference type="Pfam" id="PF16491"/>
    </source>
</evidence>
<evidence type="ECO:0000256" key="11">
    <source>
        <dbReference type="ARBA" id="ARBA00023136"/>
    </source>
</evidence>
<evidence type="ECO:0000259" key="19">
    <source>
        <dbReference type="Pfam" id="PF01435"/>
    </source>
</evidence>
<evidence type="ECO:0000256" key="5">
    <source>
        <dbReference type="ARBA" id="ARBA00022723"/>
    </source>
</evidence>
<feature type="transmembrane region" description="Helical" evidence="18">
    <location>
        <begin position="299"/>
        <end position="318"/>
    </location>
</feature>
<evidence type="ECO:0000256" key="16">
    <source>
        <dbReference type="PIRSR" id="PIRSR627057-2"/>
    </source>
</evidence>
<keyword evidence="3" id="KW-0645">Protease</keyword>
<dbReference type="Proteomes" id="UP001150538">
    <property type="component" value="Unassembled WGS sequence"/>
</dbReference>